<proteinExistence type="predicted"/>
<keyword evidence="3" id="KW-1185">Reference proteome</keyword>
<dbReference type="PANTHER" id="PTHR12110:SF38">
    <property type="entry name" value="DIOXYGENASE, PUTATIVE (AFU_ORTHOLOGUE AFUA_6G00240)-RELATED"/>
    <property type="match status" value="1"/>
</dbReference>
<dbReference type="Proteomes" id="UP000078343">
    <property type="component" value="Unassembled WGS sequence"/>
</dbReference>
<comment type="caution">
    <text evidence="2">The sequence shown here is derived from an EMBL/GenBank/DDBJ whole genome shotgun (WGS) entry which is preliminary data.</text>
</comment>
<reference evidence="2 3" key="1">
    <citation type="submission" date="2016-04" db="EMBL/GenBank/DDBJ databases">
        <title>Draft genome of Fonsecaea erecta CBS 125763.</title>
        <authorList>
            <person name="Weiss V.A."/>
            <person name="Vicente V.A."/>
            <person name="Raittz R.T."/>
            <person name="Moreno L.F."/>
            <person name="De Souza E.M."/>
            <person name="Pedrosa F.O."/>
            <person name="Steffens M.B."/>
            <person name="Faoro H."/>
            <person name="Tadra-Sfeir M.Z."/>
            <person name="Najafzadeh M.J."/>
            <person name="Felipe M.S."/>
            <person name="Teixeira M."/>
            <person name="Sun J."/>
            <person name="Xi L."/>
            <person name="Gomes R."/>
            <person name="De Azevedo C.M."/>
            <person name="Salgado C.G."/>
            <person name="Da Silva M.B."/>
            <person name="Nascimento M.F."/>
            <person name="Queiroz-Telles F."/>
            <person name="Attili D.S."/>
            <person name="Gorbushina A."/>
        </authorList>
    </citation>
    <scope>NUCLEOTIDE SEQUENCE [LARGE SCALE GENOMIC DNA]</scope>
    <source>
        <strain evidence="2 3">CBS 125763</strain>
    </source>
</reference>
<name>A0A178ZNW4_9EURO</name>
<dbReference type="EMBL" id="LVYI01000003">
    <property type="protein sequence ID" value="OAP61477.1"/>
    <property type="molecule type" value="Genomic_DNA"/>
</dbReference>
<dbReference type="OrthoDB" id="5360893at2759"/>
<sequence>MNHHKLAISTVSLGWHASHTLGRKLAAAAEAGFQGVEIYITDLDSYAAGAGIARVQAAEEIRRLCAQHHLGIVCLGSFNNFEGDPRRSLEERLHSAREWIAMARALGTDVIQVPSNEDPDAVGDMDTIVAELQALADLGLHESSSPSLPAVRFAYEALGWGTHVADWEESLRVVDLVARPNFGLCLDSYHVLGRLWADPRSPSGRRPGGDAALRRSLGTFRERFANPVPPSSSSQTQTQTQTHPLIYIQLSDAERLRPPILPGHEAYSPHKDGVHSWCRYGRLFPLERDRGAYLPVEDVARAWLLQLNNNDNKDGGGGGIVGCWVSMEIFHRDMERQENGPEHWAQRGRRSWDELVKRLGLDWTD</sequence>
<dbReference type="InterPro" id="IPR036237">
    <property type="entry name" value="Xyl_isomerase-like_sf"/>
</dbReference>
<protein>
    <recommendedName>
        <fullName evidence="1">Xylose isomerase-like TIM barrel domain-containing protein</fullName>
    </recommendedName>
</protein>
<dbReference type="Pfam" id="PF01261">
    <property type="entry name" value="AP_endonuc_2"/>
    <property type="match status" value="1"/>
</dbReference>
<organism evidence="2 3">
    <name type="scientific">Fonsecaea erecta</name>
    <dbReference type="NCBI Taxonomy" id="1367422"/>
    <lineage>
        <taxon>Eukaryota</taxon>
        <taxon>Fungi</taxon>
        <taxon>Dikarya</taxon>
        <taxon>Ascomycota</taxon>
        <taxon>Pezizomycotina</taxon>
        <taxon>Eurotiomycetes</taxon>
        <taxon>Chaetothyriomycetidae</taxon>
        <taxon>Chaetothyriales</taxon>
        <taxon>Herpotrichiellaceae</taxon>
        <taxon>Fonsecaea</taxon>
    </lineage>
</organism>
<feature type="domain" description="Xylose isomerase-like TIM barrel" evidence="1">
    <location>
        <begin position="25"/>
        <end position="198"/>
    </location>
</feature>
<dbReference type="PANTHER" id="PTHR12110">
    <property type="entry name" value="HYDROXYPYRUVATE ISOMERASE"/>
    <property type="match status" value="1"/>
</dbReference>
<gene>
    <name evidence="2" type="ORF">AYL99_03680</name>
</gene>
<dbReference type="SUPFAM" id="SSF51658">
    <property type="entry name" value="Xylose isomerase-like"/>
    <property type="match status" value="1"/>
</dbReference>
<dbReference type="RefSeq" id="XP_018694844.1">
    <property type="nucleotide sequence ID" value="XM_018835194.1"/>
</dbReference>
<dbReference type="InterPro" id="IPR050312">
    <property type="entry name" value="IolE/XylAMocC-like"/>
</dbReference>
<dbReference type="Gene3D" id="3.20.20.150">
    <property type="entry name" value="Divalent-metal-dependent TIM barrel enzymes"/>
    <property type="match status" value="1"/>
</dbReference>
<dbReference type="GeneID" id="30007849"/>
<accession>A0A178ZNW4</accession>
<dbReference type="AlphaFoldDB" id="A0A178ZNW4"/>
<dbReference type="InterPro" id="IPR013022">
    <property type="entry name" value="Xyl_isomerase-like_TIM-brl"/>
</dbReference>
<evidence type="ECO:0000313" key="3">
    <source>
        <dbReference type="Proteomes" id="UP000078343"/>
    </source>
</evidence>
<dbReference type="STRING" id="1367422.A0A178ZNW4"/>
<evidence type="ECO:0000259" key="1">
    <source>
        <dbReference type="Pfam" id="PF01261"/>
    </source>
</evidence>
<evidence type="ECO:0000313" key="2">
    <source>
        <dbReference type="EMBL" id="OAP61477.1"/>
    </source>
</evidence>